<proteinExistence type="predicted"/>
<accession>A0ABV1W8L8</accession>
<gene>
    <name evidence="1" type="ORF">ABT317_27160</name>
</gene>
<sequence length="151" mass="16973">MDRLTVLHRLVPDWPELPAADQCVPDRLPVPPEEWPPLAFTWRDIRPTVLPGDLYGDHRTDSLLQVDGAPAPVAYVSWSPTPGARYGHGWLWRCQVRVIEAHGDSFDCTTSDRSTTRDSARDAASAHVRDAHADAAVLYGSRRFHAVRNWI</sequence>
<reference evidence="1 2" key="1">
    <citation type="submission" date="2024-06" db="EMBL/GenBank/DDBJ databases">
        <title>The Natural Products Discovery Center: Release of the First 8490 Sequenced Strains for Exploring Actinobacteria Biosynthetic Diversity.</title>
        <authorList>
            <person name="Kalkreuter E."/>
            <person name="Kautsar S.A."/>
            <person name="Yang D."/>
            <person name="Bader C.D."/>
            <person name="Teijaro C.N."/>
            <person name="Fluegel L."/>
            <person name="Davis C.M."/>
            <person name="Simpson J.R."/>
            <person name="Lauterbach L."/>
            <person name="Steele A.D."/>
            <person name="Gui C."/>
            <person name="Meng S."/>
            <person name="Li G."/>
            <person name="Viehrig K."/>
            <person name="Ye F."/>
            <person name="Su P."/>
            <person name="Kiefer A.F."/>
            <person name="Nichols A."/>
            <person name="Cepeda A.J."/>
            <person name="Yan W."/>
            <person name="Fan B."/>
            <person name="Jiang Y."/>
            <person name="Adhikari A."/>
            <person name="Zheng C.-J."/>
            <person name="Schuster L."/>
            <person name="Cowan T.M."/>
            <person name="Smanski M.J."/>
            <person name="Chevrette M.G."/>
            <person name="De Carvalho L.P.S."/>
            <person name="Shen B."/>
        </authorList>
    </citation>
    <scope>NUCLEOTIDE SEQUENCE [LARGE SCALE GENOMIC DNA]</scope>
    <source>
        <strain evidence="1 2">NPDC000634</strain>
    </source>
</reference>
<dbReference type="Proteomes" id="UP001458415">
    <property type="component" value="Unassembled WGS sequence"/>
</dbReference>
<keyword evidence="2" id="KW-1185">Reference proteome</keyword>
<organism evidence="1 2">
    <name type="scientific">Streptomyces carpinensis</name>
    <dbReference type="NCBI Taxonomy" id="66369"/>
    <lineage>
        <taxon>Bacteria</taxon>
        <taxon>Bacillati</taxon>
        <taxon>Actinomycetota</taxon>
        <taxon>Actinomycetes</taxon>
        <taxon>Kitasatosporales</taxon>
        <taxon>Streptomycetaceae</taxon>
        <taxon>Streptomyces</taxon>
    </lineage>
</organism>
<name>A0ABV1W8L8_9ACTN</name>
<comment type="caution">
    <text evidence="1">The sequence shown here is derived from an EMBL/GenBank/DDBJ whole genome shotgun (WGS) entry which is preliminary data.</text>
</comment>
<dbReference type="RefSeq" id="WP_086728872.1">
    <property type="nucleotide sequence ID" value="NZ_MUBM01000268.1"/>
</dbReference>
<evidence type="ECO:0000313" key="1">
    <source>
        <dbReference type="EMBL" id="MER6980550.1"/>
    </source>
</evidence>
<evidence type="ECO:0000313" key="2">
    <source>
        <dbReference type="Proteomes" id="UP001458415"/>
    </source>
</evidence>
<protein>
    <submittedName>
        <fullName evidence="1">Uncharacterized protein</fullName>
    </submittedName>
</protein>
<dbReference type="EMBL" id="JBEPCU010000573">
    <property type="protein sequence ID" value="MER6980550.1"/>
    <property type="molecule type" value="Genomic_DNA"/>
</dbReference>